<keyword evidence="3" id="KW-0964">Secreted</keyword>
<dbReference type="EMBL" id="CM003603">
    <property type="protein sequence ID" value="KYP77149.1"/>
    <property type="molecule type" value="Genomic_DNA"/>
</dbReference>
<keyword evidence="4 6" id="KW-0378">Hydrolase</keyword>
<evidence type="ECO:0000256" key="2">
    <source>
        <dbReference type="ARBA" id="ARBA00008834"/>
    </source>
</evidence>
<evidence type="ECO:0000256" key="6">
    <source>
        <dbReference type="RuleBase" id="RU361169"/>
    </source>
</evidence>
<dbReference type="InterPro" id="IPR011050">
    <property type="entry name" value="Pectin_lyase_fold/virulence"/>
</dbReference>
<organism evidence="7 8">
    <name type="scientific">Cajanus cajan</name>
    <name type="common">Pigeon pea</name>
    <name type="synonym">Cajanus indicus</name>
    <dbReference type="NCBI Taxonomy" id="3821"/>
    <lineage>
        <taxon>Eukaryota</taxon>
        <taxon>Viridiplantae</taxon>
        <taxon>Streptophyta</taxon>
        <taxon>Embryophyta</taxon>
        <taxon>Tracheophyta</taxon>
        <taxon>Spermatophyta</taxon>
        <taxon>Magnoliopsida</taxon>
        <taxon>eudicotyledons</taxon>
        <taxon>Gunneridae</taxon>
        <taxon>Pentapetalae</taxon>
        <taxon>rosids</taxon>
        <taxon>fabids</taxon>
        <taxon>Fabales</taxon>
        <taxon>Fabaceae</taxon>
        <taxon>Papilionoideae</taxon>
        <taxon>50 kb inversion clade</taxon>
        <taxon>NPAAA clade</taxon>
        <taxon>indigoferoid/millettioid clade</taxon>
        <taxon>Phaseoleae</taxon>
        <taxon>Cajanus</taxon>
    </lineage>
</organism>
<dbReference type="EC" id="3.2.1.15" evidence="7"/>
<evidence type="ECO:0000256" key="4">
    <source>
        <dbReference type="ARBA" id="ARBA00022801"/>
    </source>
</evidence>
<dbReference type="AlphaFoldDB" id="A0A151UCX2"/>
<sequence length="203" mass="23001">DVRELPMMEPLPSYSRGRNAAAGRYTSFIFGTNLTNVIVIARYGNRDNGTIDGQGAFWWQQFLEKKLEYTRPYLIEFMYSHKIQISNLTLLNSPSWNVQPVYSSNIIVKGLNIIASLPSPTTDGINPDSFTNTKIEDCALHTMKWAFWMTGNYGSHADGHYDPNALPFPDQGPGKIKECDFPQENLPIDMLELKKCSYSIEHA</sequence>
<dbReference type="InterPro" id="IPR051801">
    <property type="entry name" value="GH28_Enzymes"/>
</dbReference>
<comment type="subcellular location">
    <subcellularLocation>
        <location evidence="1">Secreted</location>
        <location evidence="1">Cell wall</location>
    </subcellularLocation>
</comment>
<reference evidence="7 8" key="1">
    <citation type="journal article" date="2012" name="Nat. Biotechnol.">
        <title>Draft genome sequence of pigeonpea (Cajanus cajan), an orphan legume crop of resource-poor farmers.</title>
        <authorList>
            <person name="Varshney R.K."/>
            <person name="Chen W."/>
            <person name="Li Y."/>
            <person name="Bharti A.K."/>
            <person name="Saxena R.K."/>
            <person name="Schlueter J.A."/>
            <person name="Donoghue M.T."/>
            <person name="Azam S."/>
            <person name="Fan G."/>
            <person name="Whaley A.M."/>
            <person name="Farmer A.D."/>
            <person name="Sheridan J."/>
            <person name="Iwata A."/>
            <person name="Tuteja R."/>
            <person name="Penmetsa R.V."/>
            <person name="Wu W."/>
            <person name="Upadhyaya H.D."/>
            <person name="Yang S.P."/>
            <person name="Shah T."/>
            <person name="Saxena K.B."/>
            <person name="Michael T."/>
            <person name="McCombie W.R."/>
            <person name="Yang B."/>
            <person name="Zhang G."/>
            <person name="Yang H."/>
            <person name="Wang J."/>
            <person name="Spillane C."/>
            <person name="Cook D.R."/>
            <person name="May G.D."/>
            <person name="Xu X."/>
            <person name="Jackson S.A."/>
        </authorList>
    </citation>
    <scope>NUCLEOTIDE SEQUENCE [LARGE SCALE GENOMIC DNA]</scope>
    <source>
        <strain evidence="8">cv. Asha</strain>
    </source>
</reference>
<dbReference type="SUPFAM" id="SSF51126">
    <property type="entry name" value="Pectin lyase-like"/>
    <property type="match status" value="1"/>
</dbReference>
<dbReference type="Pfam" id="PF00295">
    <property type="entry name" value="Glyco_hydro_28"/>
    <property type="match status" value="1"/>
</dbReference>
<evidence type="ECO:0000313" key="8">
    <source>
        <dbReference type="Proteomes" id="UP000075243"/>
    </source>
</evidence>
<dbReference type="STRING" id="3821.A0A151UCX2"/>
<gene>
    <name evidence="7" type="ORF">KK1_021421</name>
</gene>
<dbReference type="InterPro" id="IPR000743">
    <property type="entry name" value="Glyco_hydro_28"/>
</dbReference>
<dbReference type="Gramene" id="C.cajan_20800.t">
    <property type="protein sequence ID" value="C.cajan_20800.t"/>
    <property type="gene ID" value="C.cajan_20800"/>
</dbReference>
<dbReference type="Proteomes" id="UP000075243">
    <property type="component" value="Chromosome 1"/>
</dbReference>
<accession>A0A151UCX2</accession>
<dbReference type="Gene3D" id="2.160.20.10">
    <property type="entry name" value="Single-stranded right-handed beta-helix, Pectin lyase-like"/>
    <property type="match status" value="1"/>
</dbReference>
<evidence type="ECO:0000256" key="3">
    <source>
        <dbReference type="ARBA" id="ARBA00022512"/>
    </source>
</evidence>
<evidence type="ECO:0000256" key="1">
    <source>
        <dbReference type="ARBA" id="ARBA00004191"/>
    </source>
</evidence>
<proteinExistence type="inferred from homology"/>
<protein>
    <submittedName>
        <fullName evidence="7">Polygalacturonase</fullName>
        <ecNumber evidence="7">3.2.1.15</ecNumber>
    </submittedName>
</protein>
<dbReference type="GO" id="GO:0005975">
    <property type="term" value="P:carbohydrate metabolic process"/>
    <property type="evidence" value="ECO:0007669"/>
    <property type="project" value="InterPro"/>
</dbReference>
<name>A0A151UCX2_CAJCA</name>
<dbReference type="InterPro" id="IPR012334">
    <property type="entry name" value="Pectin_lyas_fold"/>
</dbReference>
<keyword evidence="3" id="KW-0134">Cell wall</keyword>
<comment type="similarity">
    <text evidence="2 6">Belongs to the glycosyl hydrolase 28 family.</text>
</comment>
<keyword evidence="8" id="KW-1185">Reference proteome</keyword>
<evidence type="ECO:0000313" key="7">
    <source>
        <dbReference type="EMBL" id="KYP77149.1"/>
    </source>
</evidence>
<feature type="non-terminal residue" evidence="7">
    <location>
        <position position="1"/>
    </location>
</feature>
<dbReference type="PANTHER" id="PTHR31339">
    <property type="entry name" value="PECTIN LYASE-RELATED"/>
    <property type="match status" value="1"/>
</dbReference>
<dbReference type="PANTHER" id="PTHR31339:SF51">
    <property type="entry name" value="POLYGALACTURONASE_GLYCOSIDE HYDROLASE FAMILY PROTEIN"/>
    <property type="match status" value="1"/>
</dbReference>
<keyword evidence="5 6" id="KW-0326">Glycosidase</keyword>
<evidence type="ECO:0000256" key="5">
    <source>
        <dbReference type="ARBA" id="ARBA00023295"/>
    </source>
</evidence>
<dbReference type="GO" id="GO:0004650">
    <property type="term" value="F:polygalacturonase activity"/>
    <property type="evidence" value="ECO:0007669"/>
    <property type="project" value="UniProtKB-EC"/>
</dbReference>